<dbReference type="EMBL" id="CP001941">
    <property type="protein sequence ID" value="ADD09036.1"/>
    <property type="molecule type" value="Genomic_DNA"/>
</dbReference>
<dbReference type="Proteomes" id="UP000001400">
    <property type="component" value="Chromosome"/>
</dbReference>
<accession>D3TAA7</accession>
<keyword evidence="1 2" id="KW-0808">Transferase</keyword>
<dbReference type="GeneID" id="8828190"/>
<dbReference type="Gene3D" id="1.20.120.1760">
    <property type="match status" value="1"/>
</dbReference>
<feature type="transmembrane region" description="Helical" evidence="3">
    <location>
        <begin position="151"/>
        <end position="168"/>
    </location>
</feature>
<evidence type="ECO:0000256" key="1">
    <source>
        <dbReference type="ARBA" id="ARBA00022679"/>
    </source>
</evidence>
<evidence type="ECO:0000313" key="5">
    <source>
        <dbReference type="Proteomes" id="UP000001400"/>
    </source>
</evidence>
<proteinExistence type="inferred from homology"/>
<reference evidence="4" key="1">
    <citation type="submission" date="2010-02" db="EMBL/GenBank/DDBJ databases">
        <title>Complete sequence of Aciduliprofundum boonei T469.</title>
        <authorList>
            <consortium name="US DOE Joint Genome Institute"/>
            <person name="Lucas S."/>
            <person name="Copeland A."/>
            <person name="Lapidus A."/>
            <person name="Cheng J.-F."/>
            <person name="Bruce D."/>
            <person name="Goodwin L."/>
            <person name="Pitluck S."/>
            <person name="Saunders E."/>
            <person name="Detter J.C."/>
            <person name="Han C."/>
            <person name="Tapia R."/>
            <person name="Land M."/>
            <person name="Hauser L."/>
            <person name="Kyrpides N."/>
            <person name="Mikhailova N."/>
            <person name="Flores G."/>
            <person name="Reysenbach A.-L."/>
            <person name="Woyke T."/>
        </authorList>
    </citation>
    <scope>NUCLEOTIDE SEQUENCE</scope>
    <source>
        <strain evidence="4">T469</strain>
    </source>
</reference>
<evidence type="ECO:0000313" key="4">
    <source>
        <dbReference type="EMBL" id="ADD09036.1"/>
    </source>
</evidence>
<feature type="transmembrane region" description="Helical" evidence="3">
    <location>
        <begin position="52"/>
        <end position="70"/>
    </location>
</feature>
<dbReference type="GO" id="GO:0016780">
    <property type="term" value="F:phosphotransferase activity, for other substituted phosphate groups"/>
    <property type="evidence" value="ECO:0007669"/>
    <property type="project" value="InterPro"/>
</dbReference>
<sequence length="200" mass="22388">MVLNKYRKNVDSLLTSLSKPFMKMHPNTITLISLFISFLAAISYYLTHISSYFLFAFLAFLILASLMDAIDGKVARLRGISSNRGDFLDHLIDRYADMIIIIGISLSPYSTPLIGLFALSGVFMTSYVGTQAQAVGVGRIYGGILGRADRLVILMLLPIIQFFWWGYYFSISSWILILFAVLGHITAIQRILSAWKSIPS</sequence>
<feature type="transmembrane region" description="Helical" evidence="3">
    <location>
        <begin position="174"/>
        <end position="192"/>
    </location>
</feature>
<keyword evidence="3" id="KW-0472">Membrane</keyword>
<name>D3TAA7_ACIB4</name>
<comment type="similarity">
    <text evidence="2">Belongs to the CDP-alcohol phosphatidyltransferase class-I family.</text>
</comment>
<protein>
    <submittedName>
        <fullName evidence="4">CDP-alcohol phosphatidyltransferase</fullName>
    </submittedName>
</protein>
<dbReference type="InterPro" id="IPR043130">
    <property type="entry name" value="CDP-OH_PTrfase_TM_dom"/>
</dbReference>
<dbReference type="HOGENOM" id="CLU_080384_1_2_2"/>
<dbReference type="PROSITE" id="PS00379">
    <property type="entry name" value="CDP_ALCOHOL_P_TRANSF"/>
    <property type="match status" value="1"/>
</dbReference>
<dbReference type="RefSeq" id="WP_012997369.1">
    <property type="nucleotide sequence ID" value="NC_013926.1"/>
</dbReference>
<keyword evidence="5" id="KW-1185">Reference proteome</keyword>
<dbReference type="AlphaFoldDB" id="D3TAA7"/>
<dbReference type="InterPro" id="IPR048254">
    <property type="entry name" value="CDP_ALCOHOL_P_TRANSF_CS"/>
</dbReference>
<dbReference type="KEGG" id="abi:Aboo_1228"/>
<dbReference type="GO" id="GO:0008654">
    <property type="term" value="P:phospholipid biosynthetic process"/>
    <property type="evidence" value="ECO:0007669"/>
    <property type="project" value="InterPro"/>
</dbReference>
<evidence type="ECO:0000256" key="3">
    <source>
        <dbReference type="SAM" id="Phobius"/>
    </source>
</evidence>
<keyword evidence="3" id="KW-1133">Transmembrane helix</keyword>
<feature type="transmembrane region" description="Helical" evidence="3">
    <location>
        <begin position="28"/>
        <end position="46"/>
    </location>
</feature>
<evidence type="ECO:0000256" key="2">
    <source>
        <dbReference type="RuleBase" id="RU003750"/>
    </source>
</evidence>
<organism evidence="4 5">
    <name type="scientific">Aciduliprofundum boonei (strain DSM 19572 / T469)</name>
    <dbReference type="NCBI Taxonomy" id="439481"/>
    <lineage>
        <taxon>Archaea</taxon>
        <taxon>Methanobacteriati</taxon>
        <taxon>Thermoplasmatota</taxon>
        <taxon>DHVE2 group</taxon>
        <taxon>Candidatus Aciduliprofundum</taxon>
    </lineage>
</organism>
<keyword evidence="3" id="KW-0812">Transmembrane</keyword>
<dbReference type="InterPro" id="IPR000462">
    <property type="entry name" value="CDP-OH_P_trans"/>
</dbReference>
<gene>
    <name evidence="4" type="ordered locus">Aboo_1228</name>
</gene>
<dbReference type="Pfam" id="PF01066">
    <property type="entry name" value="CDP-OH_P_transf"/>
    <property type="match status" value="1"/>
</dbReference>
<dbReference type="GO" id="GO:0016020">
    <property type="term" value="C:membrane"/>
    <property type="evidence" value="ECO:0007669"/>
    <property type="project" value="InterPro"/>
</dbReference>